<evidence type="ECO:0000256" key="1">
    <source>
        <dbReference type="ARBA" id="ARBA00006484"/>
    </source>
</evidence>
<dbReference type="Gene3D" id="3.40.50.720">
    <property type="entry name" value="NAD(P)-binding Rossmann-like Domain"/>
    <property type="match status" value="1"/>
</dbReference>
<sequence length="282" mass="29977">MAPPQVWFVTGTSSGFGKEFVLQALSRGDRVIATARSVSKLEDLKKAGADALALDVTASLAEIKRVADEAFDLYGRIDYLINNAGYTQIGGIEETTPEATQAQFATNVFGLLNVTRAVLPYMRAQRSGVIANFSSIGGWGGSAGAGIYCASKWAVSGLSEAMTNELADFNIKVCCVEPGYFRSNLLNPGNKLTVQNKIADYKGSAVRQGEEALVAANNNQIGDPKKGVKVIIDVLTGVTGREIPMRLALGSDAYGVITGKCEATIKLLGEWKDITTPTDLDE</sequence>
<dbReference type="AlphaFoldDB" id="A0A072NXK1"/>
<evidence type="ECO:0000256" key="2">
    <source>
        <dbReference type="ARBA" id="ARBA00023002"/>
    </source>
</evidence>
<comment type="caution">
    <text evidence="4">The sequence shown here is derived from an EMBL/GenBank/DDBJ whole genome shotgun (WGS) entry which is preliminary data.</text>
</comment>
<evidence type="ECO:0000313" key="4">
    <source>
        <dbReference type="EMBL" id="KEF52291.1"/>
    </source>
</evidence>
<dbReference type="CDD" id="cd05374">
    <property type="entry name" value="17beta-HSD-like_SDR_c"/>
    <property type="match status" value="1"/>
</dbReference>
<dbReference type="EMBL" id="AMGV01000018">
    <property type="protein sequence ID" value="KEF52291.1"/>
    <property type="molecule type" value="Genomic_DNA"/>
</dbReference>
<gene>
    <name evidence="4" type="ORF">A1O9_11531</name>
</gene>
<dbReference type="PANTHER" id="PTHR43976">
    <property type="entry name" value="SHORT CHAIN DEHYDROGENASE"/>
    <property type="match status" value="1"/>
</dbReference>
<evidence type="ECO:0000313" key="5">
    <source>
        <dbReference type="Proteomes" id="UP000027920"/>
    </source>
</evidence>
<dbReference type="PANTHER" id="PTHR43976:SF16">
    <property type="entry name" value="SHORT-CHAIN DEHYDROGENASE_REDUCTASE FAMILY PROTEIN"/>
    <property type="match status" value="1"/>
</dbReference>
<dbReference type="GO" id="GO:0016491">
    <property type="term" value="F:oxidoreductase activity"/>
    <property type="evidence" value="ECO:0007669"/>
    <property type="project" value="UniProtKB-KW"/>
</dbReference>
<dbReference type="Proteomes" id="UP000027920">
    <property type="component" value="Unassembled WGS sequence"/>
</dbReference>
<dbReference type="GeneID" id="25286429"/>
<evidence type="ECO:0008006" key="6">
    <source>
        <dbReference type="Google" id="ProtNLM"/>
    </source>
</evidence>
<organism evidence="4 5">
    <name type="scientific">Exophiala aquamarina CBS 119918</name>
    <dbReference type="NCBI Taxonomy" id="1182545"/>
    <lineage>
        <taxon>Eukaryota</taxon>
        <taxon>Fungi</taxon>
        <taxon>Dikarya</taxon>
        <taxon>Ascomycota</taxon>
        <taxon>Pezizomycotina</taxon>
        <taxon>Eurotiomycetes</taxon>
        <taxon>Chaetothyriomycetidae</taxon>
        <taxon>Chaetothyriales</taxon>
        <taxon>Herpotrichiellaceae</taxon>
        <taxon>Exophiala</taxon>
    </lineage>
</organism>
<dbReference type="InterPro" id="IPR051911">
    <property type="entry name" value="SDR_oxidoreductase"/>
</dbReference>
<dbReference type="VEuPathDB" id="FungiDB:A1O9_11531"/>
<dbReference type="RefSeq" id="XP_013254881.1">
    <property type="nucleotide sequence ID" value="XM_013399427.1"/>
</dbReference>
<proteinExistence type="inferred from homology"/>
<dbReference type="PRINTS" id="PR00081">
    <property type="entry name" value="GDHRDH"/>
</dbReference>
<keyword evidence="2" id="KW-0560">Oxidoreductase</keyword>
<dbReference type="Pfam" id="PF00106">
    <property type="entry name" value="adh_short"/>
    <property type="match status" value="1"/>
</dbReference>
<dbReference type="STRING" id="1182545.A0A072NXK1"/>
<comment type="similarity">
    <text evidence="1 3">Belongs to the short-chain dehydrogenases/reductases (SDR) family.</text>
</comment>
<dbReference type="SUPFAM" id="SSF51735">
    <property type="entry name" value="NAD(P)-binding Rossmann-fold domains"/>
    <property type="match status" value="1"/>
</dbReference>
<dbReference type="PRINTS" id="PR00080">
    <property type="entry name" value="SDRFAMILY"/>
</dbReference>
<dbReference type="OrthoDB" id="1274115at2759"/>
<evidence type="ECO:0000256" key="3">
    <source>
        <dbReference type="RuleBase" id="RU000363"/>
    </source>
</evidence>
<accession>A0A072NXK1</accession>
<keyword evidence="5" id="KW-1185">Reference proteome</keyword>
<protein>
    <recommendedName>
        <fullName evidence="6">Oxidoreductase</fullName>
    </recommendedName>
</protein>
<reference evidence="4 5" key="1">
    <citation type="submission" date="2013-03" db="EMBL/GenBank/DDBJ databases">
        <title>The Genome Sequence of Exophiala aquamarina CBS 119918.</title>
        <authorList>
            <consortium name="The Broad Institute Genomics Platform"/>
            <person name="Cuomo C."/>
            <person name="de Hoog S."/>
            <person name="Gorbushina A."/>
            <person name="Walker B."/>
            <person name="Young S.K."/>
            <person name="Zeng Q."/>
            <person name="Gargeya S."/>
            <person name="Fitzgerald M."/>
            <person name="Haas B."/>
            <person name="Abouelleil A."/>
            <person name="Allen A.W."/>
            <person name="Alvarado L."/>
            <person name="Arachchi H.M."/>
            <person name="Berlin A.M."/>
            <person name="Chapman S.B."/>
            <person name="Gainer-Dewar J."/>
            <person name="Goldberg J."/>
            <person name="Griggs A."/>
            <person name="Gujja S."/>
            <person name="Hansen M."/>
            <person name="Howarth C."/>
            <person name="Imamovic A."/>
            <person name="Ireland A."/>
            <person name="Larimer J."/>
            <person name="McCowan C."/>
            <person name="Murphy C."/>
            <person name="Pearson M."/>
            <person name="Poon T.W."/>
            <person name="Priest M."/>
            <person name="Roberts A."/>
            <person name="Saif S."/>
            <person name="Shea T."/>
            <person name="Sisk P."/>
            <person name="Sykes S."/>
            <person name="Wortman J."/>
            <person name="Nusbaum C."/>
            <person name="Birren B."/>
        </authorList>
    </citation>
    <scope>NUCLEOTIDE SEQUENCE [LARGE SCALE GENOMIC DNA]</scope>
    <source>
        <strain evidence="4 5">CBS 119918</strain>
    </source>
</reference>
<dbReference type="InterPro" id="IPR036291">
    <property type="entry name" value="NAD(P)-bd_dom_sf"/>
</dbReference>
<dbReference type="HOGENOM" id="CLU_010194_2_9_1"/>
<name>A0A072NXK1_9EURO</name>
<dbReference type="InterPro" id="IPR002347">
    <property type="entry name" value="SDR_fam"/>
</dbReference>